<reference evidence="1 2" key="1">
    <citation type="submission" date="2020-02" db="EMBL/GenBank/DDBJ databases">
        <authorList>
            <person name="Zhang X.-Y."/>
        </authorList>
    </citation>
    <scope>NUCLEOTIDE SEQUENCE [LARGE SCALE GENOMIC DNA]</scope>
    <source>
        <strain evidence="1 2">C33</strain>
    </source>
</reference>
<proteinExistence type="predicted"/>
<evidence type="ECO:0000313" key="2">
    <source>
        <dbReference type="Proteomes" id="UP000484885"/>
    </source>
</evidence>
<dbReference type="RefSeq" id="WP_164208975.1">
    <property type="nucleotide sequence ID" value="NZ_JAAGSC010000023.1"/>
</dbReference>
<comment type="caution">
    <text evidence="1">The sequence shown here is derived from an EMBL/GenBank/DDBJ whole genome shotgun (WGS) entry which is preliminary data.</text>
</comment>
<dbReference type="Proteomes" id="UP000484885">
    <property type="component" value="Unassembled WGS sequence"/>
</dbReference>
<name>A0A845UYT2_9GAMM</name>
<evidence type="ECO:0000313" key="1">
    <source>
        <dbReference type="EMBL" id="NDY94236.1"/>
    </source>
</evidence>
<organism evidence="1 2">
    <name type="scientific">Wenzhouxiangella limi</name>
    <dbReference type="NCBI Taxonomy" id="2707351"/>
    <lineage>
        <taxon>Bacteria</taxon>
        <taxon>Pseudomonadati</taxon>
        <taxon>Pseudomonadota</taxon>
        <taxon>Gammaproteobacteria</taxon>
        <taxon>Chromatiales</taxon>
        <taxon>Wenzhouxiangellaceae</taxon>
        <taxon>Wenzhouxiangella</taxon>
    </lineage>
</organism>
<dbReference type="AlphaFoldDB" id="A0A845UYT2"/>
<protein>
    <submittedName>
        <fullName evidence="1">Uncharacterized protein</fullName>
    </submittedName>
</protein>
<gene>
    <name evidence="1" type="ORF">G3I74_00635</name>
</gene>
<keyword evidence="2" id="KW-1185">Reference proteome</keyword>
<dbReference type="EMBL" id="JAAGSC010000023">
    <property type="protein sequence ID" value="NDY94236.1"/>
    <property type="molecule type" value="Genomic_DNA"/>
</dbReference>
<sequence length="338" mass="36980">MRKLIIIGLLLMLAAWLLLMPAATGLYLRDAVPAWLAEWSEPEEAGYQPGWFSSRLQWQPESDLMLNLKARHFPPLRPGWLALEGDLDSPLTPRGTNVRGHLGLTGSWHISATTERFRPLMQGELTVHQLSLNLSQAADQPLSLVLNAERVDLPDPSSPLLDLRLRGLQRAAGDDLIRLGLDLNVRDRDLGQANLRLQAGPINPTQLELLIQGLGQLAESAPGSVAEGMALVTVVGAWQEMAADGLVIELERLHLGEQTRFEGVWDADQPAPAVTGSGDLDQLERWLSRLAPQTLDGASPDELVEMLSGLGELDIEQGRFRFSSRAPVGPNSSPRQNP</sequence>
<accession>A0A845UYT2</accession>